<proteinExistence type="predicted"/>
<feature type="compositionally biased region" description="Polar residues" evidence="1">
    <location>
        <begin position="433"/>
        <end position="448"/>
    </location>
</feature>
<feature type="compositionally biased region" description="Low complexity" evidence="1">
    <location>
        <begin position="449"/>
        <end position="459"/>
    </location>
</feature>
<feature type="region of interest" description="Disordered" evidence="1">
    <location>
        <begin position="402"/>
        <end position="504"/>
    </location>
</feature>
<evidence type="ECO:0000313" key="2">
    <source>
        <dbReference type="EMBL" id="OAL36593.1"/>
    </source>
</evidence>
<dbReference type="Proteomes" id="UP000185904">
    <property type="component" value="Unassembled WGS sequence"/>
</dbReference>
<feature type="region of interest" description="Disordered" evidence="1">
    <location>
        <begin position="259"/>
        <end position="355"/>
    </location>
</feature>
<evidence type="ECO:0000256" key="1">
    <source>
        <dbReference type="SAM" id="MobiDB-lite"/>
    </source>
</evidence>
<dbReference type="AlphaFoldDB" id="A0A178D5P2"/>
<protein>
    <submittedName>
        <fullName evidence="2">Uncharacterized protein</fullName>
    </submittedName>
</protein>
<comment type="caution">
    <text evidence="2">The sequence shown here is derived from an EMBL/GenBank/DDBJ whole genome shotgun (WGS) entry which is preliminary data.</text>
</comment>
<feature type="compositionally biased region" description="Basic and acidic residues" evidence="1">
    <location>
        <begin position="423"/>
        <end position="432"/>
    </location>
</feature>
<keyword evidence="3" id="KW-1185">Reference proteome</keyword>
<reference evidence="2 3" key="1">
    <citation type="submission" date="2016-03" db="EMBL/GenBank/DDBJ databases">
        <title>The draft genome sequence of Fonsecaea nubica causative agent of cutaneous subcutaneous infection in human host.</title>
        <authorList>
            <person name="Costa F."/>
            <person name="Sybren D.H."/>
            <person name="Raittz R.T."/>
            <person name="Weiss V.A."/>
            <person name="Leao A.C."/>
            <person name="Gomes R."/>
            <person name="De Souza E.M."/>
            <person name="Pedrosa F.O."/>
            <person name="Steffens M.B."/>
            <person name="Bombassaro A."/>
            <person name="Tadra-Sfeir M.Z."/>
            <person name="Moreno L.F."/>
            <person name="Najafzadeh M.J."/>
            <person name="Felipe M.S."/>
            <person name="Teixeira M."/>
            <person name="Sun J."/>
            <person name="Xi L."/>
            <person name="Castro M.A."/>
            <person name="Vicente V.A."/>
        </authorList>
    </citation>
    <scope>NUCLEOTIDE SEQUENCE [LARGE SCALE GENOMIC DNA]</scope>
    <source>
        <strain evidence="2 3">CBS 269.64</strain>
    </source>
</reference>
<dbReference type="RefSeq" id="XP_022501605.1">
    <property type="nucleotide sequence ID" value="XM_022642508.1"/>
</dbReference>
<feature type="compositionally biased region" description="Basic residues" evidence="1">
    <location>
        <begin position="317"/>
        <end position="336"/>
    </location>
</feature>
<feature type="compositionally biased region" description="Polar residues" evidence="1">
    <location>
        <begin position="337"/>
        <end position="348"/>
    </location>
</feature>
<feature type="region of interest" description="Disordered" evidence="1">
    <location>
        <begin position="201"/>
        <end position="222"/>
    </location>
</feature>
<dbReference type="PANTHER" id="PTHR28630">
    <property type="match status" value="1"/>
</dbReference>
<dbReference type="PANTHER" id="PTHR28630:SF3">
    <property type="entry name" value="PEROXIREDOXIN-LIKE 2C"/>
    <property type="match status" value="1"/>
</dbReference>
<dbReference type="Pfam" id="PF13911">
    <property type="entry name" value="AhpC-TSA_2"/>
    <property type="match status" value="1"/>
</dbReference>
<feature type="compositionally biased region" description="Basic and acidic residues" evidence="1">
    <location>
        <begin position="565"/>
        <end position="587"/>
    </location>
</feature>
<feature type="compositionally biased region" description="Polar residues" evidence="1">
    <location>
        <begin position="259"/>
        <end position="268"/>
    </location>
</feature>
<evidence type="ECO:0000313" key="3">
    <source>
        <dbReference type="Proteomes" id="UP000185904"/>
    </source>
</evidence>
<accession>A0A178D5P2</accession>
<feature type="compositionally biased region" description="Polar residues" evidence="1">
    <location>
        <begin position="284"/>
        <end position="294"/>
    </location>
</feature>
<feature type="region of interest" description="Disordered" evidence="1">
    <location>
        <begin position="547"/>
        <end position="587"/>
    </location>
</feature>
<feature type="compositionally biased region" description="Low complexity" evidence="1">
    <location>
        <begin position="407"/>
        <end position="418"/>
    </location>
</feature>
<dbReference type="EMBL" id="LVCJ01000021">
    <property type="protein sequence ID" value="OAL36593.1"/>
    <property type="molecule type" value="Genomic_DNA"/>
</dbReference>
<dbReference type="GeneID" id="34587630"/>
<feature type="compositionally biased region" description="Basic and acidic residues" evidence="1">
    <location>
        <begin position="547"/>
        <end position="558"/>
    </location>
</feature>
<dbReference type="InterPro" id="IPR032801">
    <property type="entry name" value="PXL2A/B/C"/>
</dbReference>
<dbReference type="OrthoDB" id="40334at2759"/>
<gene>
    <name evidence="2" type="ORF">AYO20_04209</name>
</gene>
<organism evidence="2 3">
    <name type="scientific">Fonsecaea nubica</name>
    <dbReference type="NCBI Taxonomy" id="856822"/>
    <lineage>
        <taxon>Eukaryota</taxon>
        <taxon>Fungi</taxon>
        <taxon>Dikarya</taxon>
        <taxon>Ascomycota</taxon>
        <taxon>Pezizomycotina</taxon>
        <taxon>Eurotiomycetes</taxon>
        <taxon>Chaetothyriomycetidae</taxon>
        <taxon>Chaetothyriales</taxon>
        <taxon>Herpotrichiellaceae</taxon>
        <taxon>Fonsecaea</taxon>
    </lineage>
</organism>
<name>A0A178D5P2_9EURO</name>
<feature type="compositionally biased region" description="Low complexity" evidence="1">
    <location>
        <begin position="470"/>
        <end position="485"/>
    </location>
</feature>
<sequence length="612" mass="67314">MTTEPLPERQALREAFDHEIYSSSGTPLRFGSLFYDCDVFPAEKRILVVFIRHFFCGNCQEYVRRLSSTESPFHPSQKSLHASTSVASTTNFSKPASRTLPTVIIVGPGQPSLITSYKNVTQCPYDIYADPSLRLYELLGMYRTLSLGHKAPGYIEHSLLSGALKSAWQIVRRVGNGDAMNGGDWDINGGEFLFVRSASGRPSMGLKSTSPSRSRSRSRSKSAQSQDWDVSWCHRMLNSRDHTEIINLQYHACLPELSSRANSRTSSPAPLKSILVNSGRAHSKTPSGSYSTERLGSCPGPDVPKSREEVIASQRLSRPHSRSHSRPKSQHQRRPRSTSTGSLVNKTENQSHRRVWSVLSNSSTSRLDSVASPISELAEEDFKPRKSFSVAIAERASFGGLIKRPRSSSSPQPTETSPVVVDATREAGRDTPSDPTCGSTASKPSVTPNANHNPGNNNNESKHTFNDLILPSSTSSPTTTLSPSSERIAPKSQRTHARSRTFSFSRPSFPLRRRAASQIEMSEDGVMFVDGVEFVNVISIKARIEASSARDQRRERADSGLGMEVETRHDKAAPRKESKAEVPDSKKKYSVLTTLPELSAVTRQGIGELNVA</sequence>